<evidence type="ECO:0000313" key="10">
    <source>
        <dbReference type="Proteomes" id="UP000627781"/>
    </source>
</evidence>
<dbReference type="EMBL" id="JACSRA010000025">
    <property type="protein sequence ID" value="MBD7912581.1"/>
    <property type="molecule type" value="Genomic_DNA"/>
</dbReference>
<dbReference type="Proteomes" id="UP000627781">
    <property type="component" value="Unassembled WGS sequence"/>
</dbReference>
<dbReference type="NCBIfam" id="TIGR04068">
    <property type="entry name" value="rSAM_ocin_clost"/>
    <property type="match status" value="1"/>
</dbReference>
<dbReference type="SUPFAM" id="SSF102114">
    <property type="entry name" value="Radical SAM enzymes"/>
    <property type="match status" value="1"/>
</dbReference>
<comment type="similarity">
    <text evidence="7">Belongs to the radical SAM superfamily. Anaerobic sulfatase-maturating enzyme family.</text>
</comment>
<evidence type="ECO:0000256" key="3">
    <source>
        <dbReference type="ARBA" id="ARBA00022691"/>
    </source>
</evidence>
<dbReference type="InterPro" id="IPR058240">
    <property type="entry name" value="rSAM_sf"/>
</dbReference>
<evidence type="ECO:0000256" key="5">
    <source>
        <dbReference type="ARBA" id="ARBA00023004"/>
    </source>
</evidence>
<name>A0ABR8PWL1_9CLOT</name>
<keyword evidence="5" id="KW-0408">Iron</keyword>
<keyword evidence="6" id="KW-0411">Iron-sulfur</keyword>
<feature type="domain" description="Radical SAM core" evidence="8">
    <location>
        <begin position="88"/>
        <end position="324"/>
    </location>
</feature>
<dbReference type="RefSeq" id="WP_191769549.1">
    <property type="nucleotide sequence ID" value="NZ_JACSRA010000025.1"/>
</dbReference>
<evidence type="ECO:0000256" key="4">
    <source>
        <dbReference type="ARBA" id="ARBA00022723"/>
    </source>
</evidence>
<dbReference type="Gene3D" id="3.20.20.70">
    <property type="entry name" value="Aldolase class I"/>
    <property type="match status" value="1"/>
</dbReference>
<reference evidence="9 10" key="1">
    <citation type="submission" date="2020-08" db="EMBL/GenBank/DDBJ databases">
        <title>A Genomic Blueprint of the Chicken Gut Microbiome.</title>
        <authorList>
            <person name="Gilroy R."/>
            <person name="Ravi A."/>
            <person name="Getino M."/>
            <person name="Pursley I."/>
            <person name="Horton D.L."/>
            <person name="Alikhan N.-F."/>
            <person name="Baker D."/>
            <person name="Gharbi K."/>
            <person name="Hall N."/>
            <person name="Watson M."/>
            <person name="Adriaenssens E.M."/>
            <person name="Foster-Nyarko E."/>
            <person name="Jarju S."/>
            <person name="Secka A."/>
            <person name="Antonio M."/>
            <person name="Oren A."/>
            <person name="Chaudhuri R."/>
            <person name="La Ragione R.M."/>
            <person name="Hildebrand F."/>
            <person name="Pallen M.J."/>
        </authorList>
    </citation>
    <scope>NUCLEOTIDE SEQUENCE [LARGE SCALE GENOMIC DNA]</scope>
    <source>
        <strain evidence="9 10">Sa3CVN1</strain>
    </source>
</reference>
<dbReference type="PANTHER" id="PTHR43273">
    <property type="entry name" value="ANAEROBIC SULFATASE-MATURATING ENZYME HOMOLOG ASLB-RELATED"/>
    <property type="match status" value="1"/>
</dbReference>
<evidence type="ECO:0000256" key="7">
    <source>
        <dbReference type="ARBA" id="ARBA00023601"/>
    </source>
</evidence>
<dbReference type="InterPro" id="IPR023867">
    <property type="entry name" value="Sulphatase_maturase_rSAM"/>
</dbReference>
<keyword evidence="10" id="KW-1185">Reference proteome</keyword>
<sequence>MISDKPFIHLFHMIDKYYMYDVNRNLILKINKNTYKSLEEILNNNIDLNDSRYKAKYGSINEMKKQGYLSCKRFDEIVHPLDPMLPYILDSKLNMIILQVTQQCNFRCKYCVYSDGYENRKYTNQVMSIETAKRGIDFLLKHSANSESVHIAFYGGEPLLRFDFIKECIEYAKEQFEGKKLLFNMTTNGSLIDDTVIEYLVENNMGLVISLDGPKNIHDKNRVFAGNKCGTFDKVIETLEMIRTKYPSYFKEKVFLSAVIDSQCNFEDVNKFFTNCDTVKEMIALSALINDTYRTSKVGINKDFITKYGYETFKIYLNKLKRIDDKSISNIFMKYSQQKDMMFKRFSEPEDGLLDTGHPGGPCIPGGTRLFMDVSGNLYPCEKVSEASEVAKIGHVDTGFNIEKARSLLNIGKLTQENCKNCWAFRYCELCAAAADSLTKLSPEKKLVRCESIRNGIEGLMKDYCTLKEFGYNPQNDVGNEIPVYECI</sequence>
<keyword evidence="3" id="KW-0949">S-adenosyl-L-methionine</keyword>
<dbReference type="PROSITE" id="PS51918">
    <property type="entry name" value="RADICAL_SAM"/>
    <property type="match status" value="1"/>
</dbReference>
<dbReference type="InterPro" id="IPR023885">
    <property type="entry name" value="4Fe4S-binding_SPASM_dom"/>
</dbReference>
<dbReference type="InterPro" id="IPR013785">
    <property type="entry name" value="Aldolase_TIM"/>
</dbReference>
<protein>
    <submittedName>
        <fullName evidence="9">Cys-rich peptide radical SAM maturase CcpM</fullName>
    </submittedName>
</protein>
<dbReference type="SFLD" id="SFLDG01386">
    <property type="entry name" value="main_SPASM_domain-containing"/>
    <property type="match status" value="1"/>
</dbReference>
<evidence type="ECO:0000256" key="2">
    <source>
        <dbReference type="ARBA" id="ARBA00022485"/>
    </source>
</evidence>
<evidence type="ECO:0000259" key="8">
    <source>
        <dbReference type="PROSITE" id="PS51918"/>
    </source>
</evidence>
<comment type="cofactor">
    <cofactor evidence="1">
        <name>[4Fe-4S] cluster</name>
        <dbReference type="ChEBI" id="CHEBI:49883"/>
    </cofactor>
</comment>
<keyword evidence="4" id="KW-0479">Metal-binding</keyword>
<evidence type="ECO:0000256" key="1">
    <source>
        <dbReference type="ARBA" id="ARBA00001966"/>
    </source>
</evidence>
<dbReference type="InterPro" id="IPR007197">
    <property type="entry name" value="rSAM"/>
</dbReference>
<dbReference type="SFLD" id="SFLDG01067">
    <property type="entry name" value="SPASM/twitch_domain_containing"/>
    <property type="match status" value="1"/>
</dbReference>
<evidence type="ECO:0000313" key="9">
    <source>
        <dbReference type="EMBL" id="MBD7912581.1"/>
    </source>
</evidence>
<dbReference type="SFLD" id="SFLDG01384">
    <property type="entry name" value="thioether_bond_formation_requi"/>
    <property type="match status" value="1"/>
</dbReference>
<dbReference type="SFLD" id="SFLDS00029">
    <property type="entry name" value="Radical_SAM"/>
    <property type="match status" value="1"/>
</dbReference>
<dbReference type="InterPro" id="IPR000385">
    <property type="entry name" value="MoaA_NifB_PqqE_Fe-S-bd_CS"/>
</dbReference>
<dbReference type="CDD" id="cd01335">
    <property type="entry name" value="Radical_SAM"/>
    <property type="match status" value="1"/>
</dbReference>
<dbReference type="InterPro" id="IPR024001">
    <property type="entry name" value="Cys-rich_pep_rSAM_mat_CcpM"/>
</dbReference>
<keyword evidence="2" id="KW-0004">4Fe-4S</keyword>
<comment type="caution">
    <text evidence="9">The sequence shown here is derived from an EMBL/GenBank/DDBJ whole genome shotgun (WGS) entry which is preliminary data.</text>
</comment>
<dbReference type="NCBIfam" id="TIGR04085">
    <property type="entry name" value="rSAM_more_4Fe4S"/>
    <property type="match status" value="1"/>
</dbReference>
<dbReference type="PROSITE" id="PS01305">
    <property type="entry name" value="MOAA_NIFB_PQQE"/>
    <property type="match status" value="1"/>
</dbReference>
<gene>
    <name evidence="9" type="primary">ccpM</name>
    <name evidence="9" type="ORF">H9661_14575</name>
</gene>
<dbReference type="PANTHER" id="PTHR43273:SF3">
    <property type="entry name" value="ANAEROBIC SULFATASE-MATURATING ENZYME HOMOLOG ASLB-RELATED"/>
    <property type="match status" value="1"/>
</dbReference>
<dbReference type="Pfam" id="PF04055">
    <property type="entry name" value="Radical_SAM"/>
    <property type="match status" value="1"/>
</dbReference>
<proteinExistence type="inferred from homology"/>
<evidence type="ECO:0000256" key="6">
    <source>
        <dbReference type="ARBA" id="ARBA00023014"/>
    </source>
</evidence>
<organism evidence="9 10">
    <name type="scientific">Clostridium cibarium</name>
    <dbReference type="NCBI Taxonomy" id="2762247"/>
    <lineage>
        <taxon>Bacteria</taxon>
        <taxon>Bacillati</taxon>
        <taxon>Bacillota</taxon>
        <taxon>Clostridia</taxon>
        <taxon>Eubacteriales</taxon>
        <taxon>Clostridiaceae</taxon>
        <taxon>Clostridium</taxon>
    </lineage>
</organism>
<accession>A0ABR8PWL1</accession>